<gene>
    <name evidence="1" type="ORF">UFOVP110_133</name>
    <name evidence="2" type="ORF">UFOVP223_31</name>
</gene>
<accession>A0A6J7WM22</accession>
<organism evidence="2">
    <name type="scientific">uncultured Caudovirales phage</name>
    <dbReference type="NCBI Taxonomy" id="2100421"/>
    <lineage>
        <taxon>Viruses</taxon>
        <taxon>Duplodnaviria</taxon>
        <taxon>Heunggongvirae</taxon>
        <taxon>Uroviricota</taxon>
        <taxon>Caudoviricetes</taxon>
        <taxon>Peduoviridae</taxon>
        <taxon>Maltschvirus</taxon>
        <taxon>Maltschvirus maltsch</taxon>
    </lineage>
</organism>
<sequence length="62" mass="7017">MMDPNLFEQQLNEIVLKERERIIAFLKEKDILRDAMFYPGFVAMNTSGTTGIDLPLDLGAGE</sequence>
<name>A0A6J7WM22_9CAUD</name>
<dbReference type="EMBL" id="LR796220">
    <property type="protein sequence ID" value="CAB4129015.1"/>
    <property type="molecule type" value="Genomic_DNA"/>
</dbReference>
<proteinExistence type="predicted"/>
<protein>
    <submittedName>
        <fullName evidence="2">Uncharacterized protein</fullName>
    </submittedName>
</protein>
<reference evidence="2" key="1">
    <citation type="submission" date="2020-05" db="EMBL/GenBank/DDBJ databases">
        <authorList>
            <person name="Chiriac C."/>
            <person name="Salcher M."/>
            <person name="Ghai R."/>
            <person name="Kavagutti S V."/>
        </authorList>
    </citation>
    <scope>NUCLEOTIDE SEQUENCE</scope>
</reference>
<evidence type="ECO:0000313" key="2">
    <source>
        <dbReference type="EMBL" id="CAB5219141.1"/>
    </source>
</evidence>
<evidence type="ECO:0000313" key="1">
    <source>
        <dbReference type="EMBL" id="CAB4129015.1"/>
    </source>
</evidence>
<dbReference type="EMBL" id="LR798276">
    <property type="protein sequence ID" value="CAB5219141.1"/>
    <property type="molecule type" value="Genomic_DNA"/>
</dbReference>